<dbReference type="GO" id="GO:0046914">
    <property type="term" value="F:transition metal ion binding"/>
    <property type="evidence" value="ECO:0007669"/>
    <property type="project" value="InterPro"/>
</dbReference>
<reference evidence="1 2" key="1">
    <citation type="submission" date="2015-03" db="EMBL/GenBank/DDBJ databases">
        <title>Luteipulveratus halotolerans sp. nov., a novel actinobacterium (Dermacoccaceae) from Sarawak, Malaysia.</title>
        <authorList>
            <person name="Juboi H."/>
            <person name="Basik A."/>
            <person name="Shamsul S.S."/>
            <person name="Arnold P."/>
            <person name="Schmitt E.K."/>
            <person name="Sanglier J.-J."/>
            <person name="Yeo T."/>
        </authorList>
    </citation>
    <scope>NUCLEOTIDE SEQUENCE [LARGE SCALE GENOMIC DNA]</scope>
    <source>
        <strain evidence="1 2">MN07-A0370</strain>
    </source>
</reference>
<dbReference type="AlphaFoldDB" id="A0A0K1JG72"/>
<dbReference type="SUPFAM" id="SSF56209">
    <property type="entry name" value="Nitrile hydratase alpha chain"/>
    <property type="match status" value="1"/>
</dbReference>
<proteinExistence type="predicted"/>
<dbReference type="KEGG" id="lmoi:VV02_06575"/>
<evidence type="ECO:0008006" key="3">
    <source>
        <dbReference type="Google" id="ProtNLM"/>
    </source>
</evidence>
<accession>A0A0K1JG72</accession>
<dbReference type="OrthoDB" id="3402375at2"/>
<sequence>MALSEQARADFVGAYTRTLIAAWSNEEFAAKLESDPRPALAENGIELPADAKIKVDRSDPSDGHQGTLDTQVALFEEGQKTGVYEFHIPTSPQVDMAELNEDELAGVAGGDFYCCPCCCCT</sequence>
<evidence type="ECO:0000313" key="1">
    <source>
        <dbReference type="EMBL" id="AKU15598.1"/>
    </source>
</evidence>
<dbReference type="Gene3D" id="3.90.330.10">
    <property type="entry name" value="Nitrile hydratase alpha /Thiocyanate hydrolase gamma"/>
    <property type="match status" value="1"/>
</dbReference>
<protein>
    <recommendedName>
        <fullName evidence="3">NHLP leader peptide family natural product</fullName>
    </recommendedName>
</protein>
<dbReference type="Proteomes" id="UP000066480">
    <property type="component" value="Chromosome"/>
</dbReference>
<dbReference type="EMBL" id="CP011112">
    <property type="protein sequence ID" value="AKU15598.1"/>
    <property type="molecule type" value="Genomic_DNA"/>
</dbReference>
<dbReference type="InterPro" id="IPR036648">
    <property type="entry name" value="CN_Hdrase_a/SCN_Hdrase_g_sf"/>
</dbReference>
<evidence type="ECO:0000313" key="2">
    <source>
        <dbReference type="Proteomes" id="UP000066480"/>
    </source>
</evidence>
<organism evidence="1 2">
    <name type="scientific">Luteipulveratus mongoliensis</name>
    <dbReference type="NCBI Taxonomy" id="571913"/>
    <lineage>
        <taxon>Bacteria</taxon>
        <taxon>Bacillati</taxon>
        <taxon>Actinomycetota</taxon>
        <taxon>Actinomycetes</taxon>
        <taxon>Micrococcales</taxon>
        <taxon>Dermacoccaceae</taxon>
        <taxon>Luteipulveratus</taxon>
    </lineage>
</organism>
<dbReference type="GO" id="GO:0003824">
    <property type="term" value="F:catalytic activity"/>
    <property type="evidence" value="ECO:0007669"/>
    <property type="project" value="InterPro"/>
</dbReference>
<keyword evidence="2" id="KW-1185">Reference proteome</keyword>
<name>A0A0K1JG72_9MICO</name>
<gene>
    <name evidence="1" type="ORF">VV02_06575</name>
</gene>
<dbReference type="RefSeq" id="WP_052590528.1">
    <property type="nucleotide sequence ID" value="NZ_CP011112.1"/>
</dbReference>